<keyword evidence="1" id="KW-0812">Transmembrane</keyword>
<dbReference type="HOGENOM" id="CLU_123372_1_1_11"/>
<dbReference type="PANTHER" id="PTHR38441:SF1">
    <property type="entry name" value="MEMBRANE PROTEIN"/>
    <property type="match status" value="1"/>
</dbReference>
<dbReference type="KEGG" id="crd:CRES_0353"/>
<evidence type="ECO:0000313" key="2">
    <source>
        <dbReference type="EMBL" id="AEI08716.1"/>
    </source>
</evidence>
<organism evidence="2 3">
    <name type="scientific">Corynebacterium resistens (strain DSM 45100 / JCM 12819 / GTC 2026 / SICGH 158)</name>
    <dbReference type="NCBI Taxonomy" id="662755"/>
    <lineage>
        <taxon>Bacteria</taxon>
        <taxon>Bacillati</taxon>
        <taxon>Actinomycetota</taxon>
        <taxon>Actinomycetes</taxon>
        <taxon>Mycobacteriales</taxon>
        <taxon>Corynebacteriaceae</taxon>
        <taxon>Corynebacterium</taxon>
    </lineage>
</organism>
<dbReference type="PANTHER" id="PTHR38441">
    <property type="entry name" value="INTEGRAL MEMBRANE PROTEIN-RELATED"/>
    <property type="match status" value="1"/>
</dbReference>
<feature type="transmembrane region" description="Helical" evidence="1">
    <location>
        <begin position="52"/>
        <end position="74"/>
    </location>
</feature>
<accession>F8DXH1</accession>
<name>F8DXH1_CORRG</name>
<keyword evidence="3" id="KW-1185">Reference proteome</keyword>
<dbReference type="Proteomes" id="UP000000492">
    <property type="component" value="Chromosome"/>
</dbReference>
<sequence length="143" mass="15862">MGSAHKRKVGRPLSNSAASVPLIQRHTPSAEEFIATQKSPEFQELRSKQRGFTFPLAILGIAWFVVYVLLAMYAPSFMAGKVFGNVNIAILMGLAQFVTTFAITWAYVKYADKHLEPRSRAIRESLERTSGEENVASNQEITG</sequence>
<dbReference type="eggNOG" id="COG3162">
    <property type="taxonomic scope" value="Bacteria"/>
</dbReference>
<proteinExistence type="predicted"/>
<keyword evidence="1" id="KW-1133">Transmembrane helix</keyword>
<keyword evidence="1" id="KW-0472">Membrane</keyword>
<protein>
    <submittedName>
        <fullName evidence="2">Membrane protein</fullName>
    </submittedName>
</protein>
<feature type="transmembrane region" description="Helical" evidence="1">
    <location>
        <begin position="86"/>
        <end position="108"/>
    </location>
</feature>
<evidence type="ECO:0000256" key="1">
    <source>
        <dbReference type="SAM" id="Phobius"/>
    </source>
</evidence>
<dbReference type="STRING" id="662755.CRES_0353"/>
<evidence type="ECO:0000313" key="3">
    <source>
        <dbReference type="Proteomes" id="UP000000492"/>
    </source>
</evidence>
<gene>
    <name evidence="2" type="ordered locus">CRES_0353</name>
</gene>
<reference evidence="2 3" key="1">
    <citation type="journal article" date="2012" name="BMC Genomics">
        <title>Complete genome sequence, lifestyle, and multi-drug resistance of the human pathogen Corynebacterium resistens DSM 45100 isolated from blood samples of a leukemia patient.</title>
        <authorList>
            <person name="Schroder J."/>
            <person name="Maus I."/>
            <person name="Meyer K."/>
            <person name="Wordemann S."/>
            <person name="Blom J."/>
            <person name="Jaenicke S."/>
            <person name="Schneider J."/>
            <person name="Trost E."/>
            <person name="Tauch A."/>
        </authorList>
    </citation>
    <scope>NUCLEOTIDE SEQUENCE [LARGE SCALE GENOMIC DNA]</scope>
    <source>
        <strain evidence="3">DSM 45100 / JCM 12819 / CCUG 50093 / GTC 2026 / SICGH 158</strain>
    </source>
</reference>
<dbReference type="AlphaFoldDB" id="F8DXH1"/>
<dbReference type="InterPro" id="IPR007436">
    <property type="entry name" value="DUF485"/>
</dbReference>
<dbReference type="EMBL" id="CP002857">
    <property type="protein sequence ID" value="AEI08716.1"/>
    <property type="molecule type" value="Genomic_DNA"/>
</dbReference>
<dbReference type="Pfam" id="PF04341">
    <property type="entry name" value="DUF485"/>
    <property type="match status" value="1"/>
</dbReference>